<protein>
    <recommendedName>
        <fullName evidence="2">protein-tyrosine-phosphatase</fullName>
        <ecNumber evidence="2">3.1.3.48</ecNumber>
    </recommendedName>
</protein>
<dbReference type="Gene3D" id="3.90.190.10">
    <property type="entry name" value="Protein tyrosine phosphatase superfamily"/>
    <property type="match status" value="1"/>
</dbReference>
<feature type="region of interest" description="Disordered" evidence="5">
    <location>
        <begin position="399"/>
        <end position="451"/>
    </location>
</feature>
<comment type="caution">
    <text evidence="8">The sequence shown here is derived from an EMBL/GenBank/DDBJ whole genome shotgun (WGS) entry which is preliminary data.</text>
</comment>
<feature type="compositionally biased region" description="Polar residues" evidence="5">
    <location>
        <begin position="533"/>
        <end position="542"/>
    </location>
</feature>
<dbReference type="SUPFAM" id="SSF52799">
    <property type="entry name" value="(Phosphotyrosine protein) phosphatases II"/>
    <property type="match status" value="1"/>
</dbReference>
<reference evidence="8" key="1">
    <citation type="submission" date="2021-06" db="EMBL/GenBank/DDBJ databases">
        <authorList>
            <person name="Kallberg Y."/>
            <person name="Tangrot J."/>
            <person name="Rosling A."/>
        </authorList>
    </citation>
    <scope>NUCLEOTIDE SEQUENCE</scope>
    <source>
        <strain evidence="8">FL966</strain>
    </source>
</reference>
<dbReference type="PROSITE" id="PS50054">
    <property type="entry name" value="TYR_PHOSPHATASE_DUAL"/>
    <property type="match status" value="1"/>
</dbReference>
<evidence type="ECO:0000259" key="6">
    <source>
        <dbReference type="PROSITE" id="PS50054"/>
    </source>
</evidence>
<dbReference type="InterPro" id="IPR000340">
    <property type="entry name" value="Dual-sp_phosphatase_cat-dom"/>
</dbReference>
<feature type="region of interest" description="Disordered" evidence="5">
    <location>
        <begin position="123"/>
        <end position="142"/>
    </location>
</feature>
<name>A0A9N8ZV17_9GLOM</name>
<dbReference type="EMBL" id="CAJVQA010001239">
    <property type="protein sequence ID" value="CAG8507561.1"/>
    <property type="molecule type" value="Genomic_DNA"/>
</dbReference>
<dbReference type="InterPro" id="IPR020422">
    <property type="entry name" value="TYR_PHOSPHATASE_DUAL_dom"/>
</dbReference>
<evidence type="ECO:0000313" key="9">
    <source>
        <dbReference type="Proteomes" id="UP000789759"/>
    </source>
</evidence>
<comment type="similarity">
    <text evidence="1">Belongs to the protein-tyrosine phosphatase family. Non-receptor class dual specificity subfamily.</text>
</comment>
<evidence type="ECO:0000256" key="4">
    <source>
        <dbReference type="ARBA" id="ARBA00022912"/>
    </source>
</evidence>
<evidence type="ECO:0000256" key="5">
    <source>
        <dbReference type="SAM" id="MobiDB-lite"/>
    </source>
</evidence>
<dbReference type="AlphaFoldDB" id="A0A9N8ZV17"/>
<dbReference type="EC" id="3.1.3.48" evidence="2"/>
<evidence type="ECO:0000256" key="3">
    <source>
        <dbReference type="ARBA" id="ARBA00022801"/>
    </source>
</evidence>
<evidence type="ECO:0000313" key="8">
    <source>
        <dbReference type="EMBL" id="CAG8507561.1"/>
    </source>
</evidence>
<dbReference type="InterPro" id="IPR000387">
    <property type="entry name" value="Tyr_Pase_dom"/>
</dbReference>
<dbReference type="InterPro" id="IPR016130">
    <property type="entry name" value="Tyr_Pase_AS"/>
</dbReference>
<accession>A0A9N8ZV17</accession>
<dbReference type="PANTHER" id="PTHR10159">
    <property type="entry name" value="DUAL SPECIFICITY PROTEIN PHOSPHATASE"/>
    <property type="match status" value="1"/>
</dbReference>
<feature type="region of interest" description="Disordered" evidence="5">
    <location>
        <begin position="488"/>
        <end position="545"/>
    </location>
</feature>
<dbReference type="SMART" id="SM00195">
    <property type="entry name" value="DSPc"/>
    <property type="match status" value="1"/>
</dbReference>
<evidence type="ECO:0000256" key="2">
    <source>
        <dbReference type="ARBA" id="ARBA00013064"/>
    </source>
</evidence>
<feature type="domain" description="Tyrosine-protein phosphatase" evidence="6">
    <location>
        <begin position="183"/>
        <end position="390"/>
    </location>
</feature>
<keyword evidence="3" id="KW-0378">Hydrolase</keyword>
<dbReference type="OrthoDB" id="2017893at2759"/>
<dbReference type="GO" id="GO:0043409">
    <property type="term" value="P:negative regulation of MAPK cascade"/>
    <property type="evidence" value="ECO:0007669"/>
    <property type="project" value="TreeGrafter"/>
</dbReference>
<dbReference type="GO" id="GO:0033550">
    <property type="term" value="F:MAP kinase tyrosine phosphatase activity"/>
    <property type="evidence" value="ECO:0007669"/>
    <property type="project" value="TreeGrafter"/>
</dbReference>
<feature type="compositionally biased region" description="Low complexity" evidence="5">
    <location>
        <begin position="488"/>
        <end position="519"/>
    </location>
</feature>
<evidence type="ECO:0000259" key="7">
    <source>
        <dbReference type="PROSITE" id="PS50056"/>
    </source>
</evidence>
<dbReference type="PROSITE" id="PS00383">
    <property type="entry name" value="TYR_PHOSPHATASE_1"/>
    <property type="match status" value="1"/>
</dbReference>
<dbReference type="GO" id="GO:0008330">
    <property type="term" value="F:protein tyrosine/threonine phosphatase activity"/>
    <property type="evidence" value="ECO:0007669"/>
    <property type="project" value="TreeGrafter"/>
</dbReference>
<keyword evidence="9" id="KW-1185">Reference proteome</keyword>
<proteinExistence type="inferred from homology"/>
<dbReference type="Proteomes" id="UP000789759">
    <property type="component" value="Unassembled WGS sequence"/>
</dbReference>
<dbReference type="GO" id="GO:0005737">
    <property type="term" value="C:cytoplasm"/>
    <property type="evidence" value="ECO:0007669"/>
    <property type="project" value="TreeGrafter"/>
</dbReference>
<dbReference type="InterPro" id="IPR029021">
    <property type="entry name" value="Prot-tyrosine_phosphatase-like"/>
</dbReference>
<organism evidence="8 9">
    <name type="scientific">Cetraspora pellucida</name>
    <dbReference type="NCBI Taxonomy" id="1433469"/>
    <lineage>
        <taxon>Eukaryota</taxon>
        <taxon>Fungi</taxon>
        <taxon>Fungi incertae sedis</taxon>
        <taxon>Mucoromycota</taxon>
        <taxon>Glomeromycotina</taxon>
        <taxon>Glomeromycetes</taxon>
        <taxon>Diversisporales</taxon>
        <taxon>Gigasporaceae</taxon>
        <taxon>Cetraspora</taxon>
    </lineage>
</organism>
<evidence type="ECO:0000256" key="1">
    <source>
        <dbReference type="ARBA" id="ARBA00008601"/>
    </source>
</evidence>
<feature type="region of interest" description="Disordered" evidence="5">
    <location>
        <begin position="91"/>
        <end position="113"/>
    </location>
</feature>
<sequence>MTSAVKRSYPFGSRPTSLVEETDQFKVPQAPLHKKMSMAHSINISVDGAALNMKLSKTIATTMQDNEDNDPTDNVGFMSISNNNNLVATDYGEKSPLLSPLPSPPSAKGRNRKNLQVVVPPVRSSISAPNSPQLPPNIISHAQNRRPSTPICVYQTKGPIVDPRILMSKTENSIGEDLPYKDEPIQIMQHLYLGSEINAANRSMLNRLGIEFILNVAKEVDNPYFEDYPYSPGSDCSNDSFHSAIQTPSLDSPMVIPSPLGVYRSNSLKRSSMPSRSNSIPTLSTVPATDDFGPLKYKKFFWTHNQENLISDFASAFDFIDEARSAGRNILVHCQCGVSRSASLIIGYVMNANRMTLNQAYEFVKNRSPYICPNMSLVYQLVDFEKTLKLGKTNDVHNPLSDTTIKTKSENTKTRSHSRSSSIESDLLLKTHKRSNSIPRNTISPISVYDNIPKTPTVISESSLTAQTTQSTVKGFTGRFHVITASVTPNSPTALSPTSSLSPTSTVSPTTPSSEPSPTGQRRPSKPSHLSPRDSNSSLGSSEKTRSLYSVDFSPLSPKKITNPPMTPSIISSSSLTHTIENFGSQSNFLLPETTPRIIGRRHSNVISGYSNYSRNSLNGFTSSLYRSASESIFSPTRISPPITPMAIPNMSELLFRDDQ</sequence>
<feature type="compositionally biased region" description="Polar residues" evidence="5">
    <location>
        <begin position="436"/>
        <end position="445"/>
    </location>
</feature>
<feature type="domain" description="Tyrosine specific protein phosphatases" evidence="7">
    <location>
        <begin position="311"/>
        <end position="369"/>
    </location>
</feature>
<dbReference type="PROSITE" id="PS50056">
    <property type="entry name" value="TYR_PHOSPHATASE_2"/>
    <property type="match status" value="1"/>
</dbReference>
<dbReference type="Pfam" id="PF00782">
    <property type="entry name" value="DSPc"/>
    <property type="match status" value="1"/>
</dbReference>
<dbReference type="GO" id="GO:0017017">
    <property type="term" value="F:MAP kinase tyrosine/serine/threonine phosphatase activity"/>
    <property type="evidence" value="ECO:0007669"/>
    <property type="project" value="TreeGrafter"/>
</dbReference>
<dbReference type="PANTHER" id="PTHR10159:SF519">
    <property type="entry name" value="DUAL SPECIFICITY PROTEIN PHOSPHATASE MPK3"/>
    <property type="match status" value="1"/>
</dbReference>
<keyword evidence="4" id="KW-0904">Protein phosphatase</keyword>
<gene>
    <name evidence="8" type="ORF">CPELLU_LOCUS2754</name>
</gene>